<feature type="region of interest" description="Disordered" evidence="1">
    <location>
        <begin position="327"/>
        <end position="350"/>
    </location>
</feature>
<dbReference type="Proteomes" id="UP001295684">
    <property type="component" value="Unassembled WGS sequence"/>
</dbReference>
<dbReference type="EMBL" id="CAMPGE010022515">
    <property type="protein sequence ID" value="CAI2380553.1"/>
    <property type="molecule type" value="Genomic_DNA"/>
</dbReference>
<feature type="region of interest" description="Disordered" evidence="1">
    <location>
        <begin position="393"/>
        <end position="424"/>
    </location>
</feature>
<name>A0AAD1XX93_EUPCR</name>
<protein>
    <recommendedName>
        <fullName evidence="4">Fibrous sheath-interacting protein 1</fullName>
    </recommendedName>
</protein>
<evidence type="ECO:0000256" key="1">
    <source>
        <dbReference type="SAM" id="MobiDB-lite"/>
    </source>
</evidence>
<evidence type="ECO:0008006" key="4">
    <source>
        <dbReference type="Google" id="ProtNLM"/>
    </source>
</evidence>
<gene>
    <name evidence="2" type="ORF">ECRASSUSDP1_LOCUS21989</name>
</gene>
<dbReference type="AlphaFoldDB" id="A0AAD1XX93"/>
<reference evidence="2" key="1">
    <citation type="submission" date="2023-07" db="EMBL/GenBank/DDBJ databases">
        <authorList>
            <consortium name="AG Swart"/>
            <person name="Singh M."/>
            <person name="Singh A."/>
            <person name="Seah K."/>
            <person name="Emmerich C."/>
        </authorList>
    </citation>
    <scope>NUCLEOTIDE SEQUENCE</scope>
    <source>
        <strain evidence="2">DP1</strain>
    </source>
</reference>
<sequence>MDLEQRELVRVECGSSQQLNCSSFDFSGGFEEETKWIDCDLEKDDLSDQKCEEIGVNKTICQVLSQEERNHNLEECKEIQKNLEKISFDNLPENLDQRREALEKIKEKMDKNAQIILKKMKETERDGEEEELIGQNLKRSIYSKEEKEIAKKLKTGGGQLGKDIQSTWNLKQLDLLINEMKAFYEKTSELYQKITSTAKEDSDSVQCSMESLKDKLSEFFCKKDPQNKKFSEFEENKGVDEQDFSDSCYSSDLQISDFKDSGKLQHCTERLIALKESTLDKKSEIDKVEICQSMIDFIDEKYLPEEESKEDYEAFTKTLGREALSSFEESKVPNRPKPKASVSKKYAFARDEEEKESDNLSFCENPDQQQIQLLERGLRKFENLRNQMREELNIDGPENCNQGAREESKQQSKKNALKGEKNLCENSDSDKMEHIIANIEALLEEEIKSSVILDQKEQAKEKLKIGSGILPFVGMYREPQIDKINLEIQSVNCQIIQTTSEILLHLQCLIPLLTPSELESTKIPYLIFSFSEHFLPDKKVDLHPTLNQLKEIVLSRKLSEIQCDLLSVMVEFEQTLKRGVDGKEDKDYFERALSDVQRQVKDIGEKEWQVMFLLQEDKDENDDKYCLAKQFLNLVCNVSTRGENQLDHLKQPALQVEGNKEGSKFVKKVENKDKPDASKINFITF</sequence>
<evidence type="ECO:0000313" key="3">
    <source>
        <dbReference type="Proteomes" id="UP001295684"/>
    </source>
</evidence>
<keyword evidence="3" id="KW-1185">Reference proteome</keyword>
<evidence type="ECO:0000313" key="2">
    <source>
        <dbReference type="EMBL" id="CAI2380553.1"/>
    </source>
</evidence>
<organism evidence="2 3">
    <name type="scientific">Euplotes crassus</name>
    <dbReference type="NCBI Taxonomy" id="5936"/>
    <lineage>
        <taxon>Eukaryota</taxon>
        <taxon>Sar</taxon>
        <taxon>Alveolata</taxon>
        <taxon>Ciliophora</taxon>
        <taxon>Intramacronucleata</taxon>
        <taxon>Spirotrichea</taxon>
        <taxon>Hypotrichia</taxon>
        <taxon>Euplotida</taxon>
        <taxon>Euplotidae</taxon>
        <taxon>Moneuplotes</taxon>
    </lineage>
</organism>
<proteinExistence type="predicted"/>
<comment type="caution">
    <text evidence="2">The sequence shown here is derived from an EMBL/GenBank/DDBJ whole genome shotgun (WGS) entry which is preliminary data.</text>
</comment>
<accession>A0AAD1XX93</accession>